<keyword evidence="2" id="KW-0812">Transmembrane</keyword>
<organism evidence="3 4">
    <name type="scientific">Paenibacillus mucilaginosus K02</name>
    <dbReference type="NCBI Taxonomy" id="997761"/>
    <lineage>
        <taxon>Bacteria</taxon>
        <taxon>Bacillati</taxon>
        <taxon>Bacillota</taxon>
        <taxon>Bacilli</taxon>
        <taxon>Bacillales</taxon>
        <taxon>Paenibacillaceae</taxon>
        <taxon>Paenibacillus</taxon>
    </lineage>
</organism>
<dbReference type="Pfam" id="PF10101">
    <property type="entry name" value="DUF2339"/>
    <property type="match status" value="2"/>
</dbReference>
<feature type="transmembrane region" description="Helical" evidence="2">
    <location>
        <begin position="397"/>
        <end position="413"/>
    </location>
</feature>
<feature type="transmembrane region" description="Helical" evidence="2">
    <location>
        <begin position="243"/>
        <end position="262"/>
    </location>
</feature>
<feature type="transmembrane region" description="Helical" evidence="2">
    <location>
        <begin position="319"/>
        <end position="337"/>
    </location>
</feature>
<dbReference type="KEGG" id="pmw:B2K_24230"/>
<keyword evidence="2" id="KW-1133">Transmembrane helix</keyword>
<evidence type="ECO:0000313" key="4">
    <source>
        <dbReference type="Proteomes" id="UP000007392"/>
    </source>
</evidence>
<feature type="transmembrane region" description="Helical" evidence="2">
    <location>
        <begin position="419"/>
        <end position="440"/>
    </location>
</feature>
<name>I0BN08_9BACL</name>
<feature type="transmembrane region" description="Helical" evidence="2">
    <location>
        <begin position="140"/>
        <end position="160"/>
    </location>
</feature>
<dbReference type="EMBL" id="CP003422">
    <property type="protein sequence ID" value="AFH63755.2"/>
    <property type="molecule type" value="Genomic_DNA"/>
</dbReference>
<feature type="transmembrane region" description="Helical" evidence="2">
    <location>
        <begin position="166"/>
        <end position="187"/>
    </location>
</feature>
<dbReference type="PANTHER" id="PTHR38434:SF1">
    <property type="entry name" value="BLL2549 PROTEIN"/>
    <property type="match status" value="1"/>
</dbReference>
<proteinExistence type="predicted"/>
<evidence type="ECO:0000256" key="1">
    <source>
        <dbReference type="SAM" id="MobiDB-lite"/>
    </source>
</evidence>
<evidence type="ECO:0000256" key="2">
    <source>
        <dbReference type="SAM" id="Phobius"/>
    </source>
</evidence>
<feature type="transmembrane region" description="Helical" evidence="2">
    <location>
        <begin position="79"/>
        <end position="101"/>
    </location>
</feature>
<dbReference type="AlphaFoldDB" id="I0BN08"/>
<evidence type="ECO:0000313" key="3">
    <source>
        <dbReference type="EMBL" id="AFH63755.2"/>
    </source>
</evidence>
<sequence>MKDRVEQLERRVLELEREVRRLSRTPAGSGLPAGKNRGTEARPVPEAPPEPGISAVPARAAGTENAGGAPHRPVDWEHLIARVWLPRIFMFVLLIGLLWGFKAAADVGLLSPGVRCLMGFAAGAALVYAGFRQQRRERVLLSHVLLGGSISVFMLSTFAAHNLYGYFGAFPAFALNVLWVLAGLYFAWRLGSEALAVLASLAGVLAPFLVHSSEPSPVFLAAYDTVLFTAFLLFALKQRYPKLFYIMFGLQHLSFLLFPLLTDTGSEEMAAGVLAQHLILLAALLSGRPLLQHHAKILVTSFVITGIWFRAAFEPGVYEPALLAFAAGYAALSWLVLRPKQPESLPYGLTIASYALLAYLAAVIPGRTLPLALEAQGVLAFYLGVTVRSRLQQANGLIIYTFALLLAAGYLSGGMDSPWSLQTLTWLGTLVSLGVLRRLIVRHPEEVSRSTAASVILYVMAGILLLFLADFTLAAAGDLPDQIQHLLVSLVWGLYAVAVLFAGIRTDRKQARLAGLCLLFLTLLKVIFLDLPTVALWVKAVLFIGLGAAGIGISRMFYGGGKKED</sequence>
<feature type="transmembrane region" description="Helical" evidence="2">
    <location>
        <begin position="483"/>
        <end position="504"/>
    </location>
</feature>
<feature type="transmembrane region" description="Helical" evidence="2">
    <location>
        <begin position="194"/>
        <end position="212"/>
    </location>
</feature>
<evidence type="ECO:0008006" key="5">
    <source>
        <dbReference type="Google" id="ProtNLM"/>
    </source>
</evidence>
<feature type="transmembrane region" description="Helical" evidence="2">
    <location>
        <begin position="368"/>
        <end position="385"/>
    </location>
</feature>
<protein>
    <recommendedName>
        <fullName evidence="5">DUF2339 domain-containing protein</fullName>
    </recommendedName>
</protein>
<dbReference type="PANTHER" id="PTHR38434">
    <property type="entry name" value="BLL2549 PROTEIN"/>
    <property type="match status" value="1"/>
</dbReference>
<feature type="transmembrane region" description="Helical" evidence="2">
    <location>
        <begin position="452"/>
        <end position="477"/>
    </location>
</feature>
<dbReference type="InterPro" id="IPR019286">
    <property type="entry name" value="DUF2339_TM"/>
</dbReference>
<feature type="transmembrane region" description="Helical" evidence="2">
    <location>
        <begin position="511"/>
        <end position="528"/>
    </location>
</feature>
<accession>I0BN08</accession>
<reference evidence="3 4" key="1">
    <citation type="submission" date="2013-06" db="EMBL/GenBank/DDBJ databases">
        <title>Complete genome sequence of Paenibacillus mucilaginosus K02.</title>
        <authorList>
            <person name="Xiao B."/>
            <person name="Sun L."/>
            <person name="Xiao L."/>
            <person name="Lian B."/>
        </authorList>
    </citation>
    <scope>NUCLEOTIDE SEQUENCE [LARGE SCALE GENOMIC DNA]</scope>
    <source>
        <strain evidence="3 4">K02</strain>
    </source>
</reference>
<feature type="transmembrane region" description="Helical" evidence="2">
    <location>
        <begin position="344"/>
        <end position="362"/>
    </location>
</feature>
<feature type="transmembrane region" description="Helical" evidence="2">
    <location>
        <begin position="218"/>
        <end position="236"/>
    </location>
</feature>
<feature type="transmembrane region" description="Helical" evidence="2">
    <location>
        <begin position="107"/>
        <end position="128"/>
    </location>
</feature>
<dbReference type="Proteomes" id="UP000007392">
    <property type="component" value="Chromosome"/>
</dbReference>
<feature type="region of interest" description="Disordered" evidence="1">
    <location>
        <begin position="23"/>
        <end position="56"/>
    </location>
</feature>
<keyword evidence="2" id="KW-0472">Membrane</keyword>
<gene>
    <name evidence="3" type="ORF">B2K_24230</name>
</gene>
<dbReference type="HOGENOM" id="CLU_035127_0_0_9"/>
<feature type="transmembrane region" description="Helical" evidence="2">
    <location>
        <begin position="534"/>
        <end position="558"/>
    </location>
</feature>